<sequence>MEPEVLEKLGKELDARIEKANGQTRQSIDGVETSLKSEIKNLSDKYTESQQKSDEISQKQQAQLDEISTQLKRGTMSGPAAYKSFKAVAQEMFDTAEKQLDLKAVKNRAGAACEIEIDTKAVVMESTNLTGDVVAADRRPGIIMPMERKIHLRELLFRGTSTTSDKWDYTQETTYTDATATVAEGAAIPKSELTMEQKRVSVKKIAVAIDLSNEILEDIPGLIGYVQGRLYSKYRYKEDNQLLFGSGSGTDIRGVYTAATAFSSVGVKPNNNPNFWDALAVAATGMAVNEYSATAAVVSVQDFAAMALTKNANGDYILPILFNGGNGAQRIFNLVVVPTTAMAQNNWLVGDFDQAAEIVDRRQVNIQISSENKDNFERDLVTLRLTSRLALPIYYPQGFVKGTFTGTGGAITIIT</sequence>
<keyword evidence="5" id="KW-1185">Reference proteome</keyword>
<comment type="subcellular location">
    <subcellularLocation>
        <location evidence="1">Virion</location>
    </subcellularLocation>
</comment>
<evidence type="ECO:0000313" key="5">
    <source>
        <dbReference type="Proteomes" id="UP000664628"/>
    </source>
</evidence>
<feature type="domain" description="Phage capsid-like C-terminal" evidence="3">
    <location>
        <begin position="131"/>
        <end position="404"/>
    </location>
</feature>
<dbReference type="InterPro" id="IPR024455">
    <property type="entry name" value="Phage_capsid"/>
</dbReference>
<accession>A0ABS3JBZ5</accession>
<dbReference type="SUPFAM" id="SSF56563">
    <property type="entry name" value="Major capsid protein gp5"/>
    <property type="match status" value="1"/>
</dbReference>
<evidence type="ECO:0000313" key="4">
    <source>
        <dbReference type="EMBL" id="MBO0947528.1"/>
    </source>
</evidence>
<dbReference type="EMBL" id="JAFMYW010000001">
    <property type="protein sequence ID" value="MBO0947528.1"/>
    <property type="molecule type" value="Genomic_DNA"/>
</dbReference>
<dbReference type="RefSeq" id="WP_207327436.1">
    <property type="nucleotide sequence ID" value="NZ_JAFMYW010000001.1"/>
</dbReference>
<gene>
    <name evidence="4" type="ORF">J2I46_02980</name>
</gene>
<keyword evidence="2" id="KW-0175">Coiled coil</keyword>
<dbReference type="NCBIfam" id="TIGR01554">
    <property type="entry name" value="major_cap_HK97"/>
    <property type="match status" value="1"/>
</dbReference>
<organism evidence="4 5">
    <name type="scientific">Fibrella forsythiae</name>
    <dbReference type="NCBI Taxonomy" id="2817061"/>
    <lineage>
        <taxon>Bacteria</taxon>
        <taxon>Pseudomonadati</taxon>
        <taxon>Bacteroidota</taxon>
        <taxon>Cytophagia</taxon>
        <taxon>Cytophagales</taxon>
        <taxon>Spirosomataceae</taxon>
        <taxon>Fibrella</taxon>
    </lineage>
</organism>
<dbReference type="InterPro" id="IPR054612">
    <property type="entry name" value="Phage_capsid-like_C"/>
</dbReference>
<proteinExistence type="predicted"/>
<evidence type="ECO:0000256" key="2">
    <source>
        <dbReference type="SAM" id="Coils"/>
    </source>
</evidence>
<dbReference type="Proteomes" id="UP000664628">
    <property type="component" value="Unassembled WGS sequence"/>
</dbReference>
<reference evidence="4 5" key="1">
    <citation type="submission" date="2021-03" db="EMBL/GenBank/DDBJ databases">
        <title>Fibrella sp. HMF5405 genome sequencing and assembly.</title>
        <authorList>
            <person name="Kang H."/>
            <person name="Kim H."/>
            <person name="Bae S."/>
            <person name="Joh K."/>
        </authorList>
    </citation>
    <scope>NUCLEOTIDE SEQUENCE [LARGE SCALE GENOMIC DNA]</scope>
    <source>
        <strain evidence="4 5">HMF5405</strain>
    </source>
</reference>
<comment type="caution">
    <text evidence="4">The sequence shown here is derived from an EMBL/GenBank/DDBJ whole genome shotgun (WGS) entry which is preliminary data.</text>
</comment>
<evidence type="ECO:0000259" key="3">
    <source>
        <dbReference type="Pfam" id="PF05065"/>
    </source>
</evidence>
<protein>
    <submittedName>
        <fullName evidence="4">Phage major capsid protein</fullName>
    </submittedName>
</protein>
<dbReference type="Pfam" id="PF05065">
    <property type="entry name" value="Phage_capsid"/>
    <property type="match status" value="1"/>
</dbReference>
<dbReference type="Gene3D" id="3.30.2400.10">
    <property type="entry name" value="Major capsid protein gp5"/>
    <property type="match status" value="1"/>
</dbReference>
<evidence type="ECO:0000256" key="1">
    <source>
        <dbReference type="ARBA" id="ARBA00004328"/>
    </source>
</evidence>
<dbReference type="Gene3D" id="3.30.2320.10">
    <property type="entry name" value="hypothetical protein PF0899 domain"/>
    <property type="match status" value="1"/>
</dbReference>
<name>A0ABS3JBZ5_9BACT</name>
<feature type="coiled-coil region" evidence="2">
    <location>
        <begin position="32"/>
        <end position="59"/>
    </location>
</feature>